<keyword evidence="4" id="KW-1185">Reference proteome</keyword>
<dbReference type="SUPFAM" id="SSF56112">
    <property type="entry name" value="Protein kinase-like (PK-like)"/>
    <property type="match status" value="1"/>
</dbReference>
<gene>
    <name evidence="3" type="ORF">RFI_01096</name>
</gene>
<dbReference type="EMBL" id="ASPP01001142">
    <property type="protein sequence ID" value="ETO35966.1"/>
    <property type="molecule type" value="Genomic_DNA"/>
</dbReference>
<comment type="caution">
    <text evidence="3">The sequence shown here is derived from an EMBL/GenBank/DDBJ whole genome shotgun (WGS) entry which is preliminary data.</text>
</comment>
<feature type="binding site" evidence="1">
    <location>
        <position position="53"/>
    </location>
    <ligand>
        <name>ATP</name>
        <dbReference type="ChEBI" id="CHEBI:30616"/>
    </ligand>
</feature>
<name>X6PCP3_RETFI</name>
<evidence type="ECO:0000313" key="3">
    <source>
        <dbReference type="EMBL" id="ETO35966.1"/>
    </source>
</evidence>
<dbReference type="InterPro" id="IPR017441">
    <property type="entry name" value="Protein_kinase_ATP_BS"/>
</dbReference>
<dbReference type="AlphaFoldDB" id="X6PCP3"/>
<proteinExistence type="predicted"/>
<evidence type="ECO:0000256" key="2">
    <source>
        <dbReference type="SAM" id="MobiDB-lite"/>
    </source>
</evidence>
<dbReference type="Proteomes" id="UP000023152">
    <property type="component" value="Unassembled WGS sequence"/>
</dbReference>
<evidence type="ECO:0000256" key="1">
    <source>
        <dbReference type="PROSITE-ProRule" id="PRU10141"/>
    </source>
</evidence>
<feature type="non-terminal residue" evidence="3">
    <location>
        <position position="115"/>
    </location>
</feature>
<evidence type="ECO:0000313" key="4">
    <source>
        <dbReference type="Proteomes" id="UP000023152"/>
    </source>
</evidence>
<accession>X6PCP3</accession>
<protein>
    <recommendedName>
        <fullName evidence="5">Protein kinase domain-containing protein</fullName>
    </recommendedName>
</protein>
<dbReference type="InterPro" id="IPR011009">
    <property type="entry name" value="Kinase-like_dom_sf"/>
</dbReference>
<dbReference type="PROSITE" id="PS00107">
    <property type="entry name" value="PROTEIN_KINASE_ATP"/>
    <property type="match status" value="1"/>
</dbReference>
<dbReference type="Gene3D" id="3.30.200.20">
    <property type="entry name" value="Phosphorylase Kinase, domain 1"/>
    <property type="match status" value="1"/>
</dbReference>
<evidence type="ECO:0008006" key="5">
    <source>
        <dbReference type="Google" id="ProtNLM"/>
    </source>
</evidence>
<organism evidence="3 4">
    <name type="scientific">Reticulomyxa filosa</name>
    <dbReference type="NCBI Taxonomy" id="46433"/>
    <lineage>
        <taxon>Eukaryota</taxon>
        <taxon>Sar</taxon>
        <taxon>Rhizaria</taxon>
        <taxon>Retaria</taxon>
        <taxon>Foraminifera</taxon>
        <taxon>Monothalamids</taxon>
        <taxon>Reticulomyxidae</taxon>
        <taxon>Reticulomyxa</taxon>
    </lineage>
</organism>
<sequence>MILKYCYQYNCSCNANNTPLVDRYKRVGKEVGQGTYGSVYRGYSTLGRDVALKRIRIDDGIIYDIDKQEHYKKYEPNNNNNSNNNNNKLNNKSDSDNQNTASVDIVMSDKMDYSQ</sequence>
<dbReference type="GO" id="GO:0005524">
    <property type="term" value="F:ATP binding"/>
    <property type="evidence" value="ECO:0007669"/>
    <property type="project" value="UniProtKB-UniRule"/>
</dbReference>
<keyword evidence="1" id="KW-0547">Nucleotide-binding</keyword>
<keyword evidence="1" id="KW-0067">ATP-binding</keyword>
<reference evidence="3 4" key="1">
    <citation type="journal article" date="2013" name="Curr. Biol.">
        <title>The Genome of the Foraminiferan Reticulomyxa filosa.</title>
        <authorList>
            <person name="Glockner G."/>
            <person name="Hulsmann N."/>
            <person name="Schleicher M."/>
            <person name="Noegel A.A."/>
            <person name="Eichinger L."/>
            <person name="Gallinger C."/>
            <person name="Pawlowski J."/>
            <person name="Sierra R."/>
            <person name="Euteneuer U."/>
            <person name="Pillet L."/>
            <person name="Moustafa A."/>
            <person name="Platzer M."/>
            <person name="Groth M."/>
            <person name="Szafranski K."/>
            <person name="Schliwa M."/>
        </authorList>
    </citation>
    <scope>NUCLEOTIDE SEQUENCE [LARGE SCALE GENOMIC DNA]</scope>
</reference>
<feature type="region of interest" description="Disordered" evidence="2">
    <location>
        <begin position="70"/>
        <end position="115"/>
    </location>
</feature>
<feature type="compositionally biased region" description="Low complexity" evidence="2">
    <location>
        <begin position="77"/>
        <end position="99"/>
    </location>
</feature>